<dbReference type="AlphaFoldDB" id="A0A085WUF8"/>
<evidence type="ECO:0000313" key="3">
    <source>
        <dbReference type="Proteomes" id="UP000028725"/>
    </source>
</evidence>
<feature type="compositionally biased region" description="Basic and acidic residues" evidence="1">
    <location>
        <begin position="130"/>
        <end position="152"/>
    </location>
</feature>
<accession>A0A085WUF8</accession>
<dbReference type="Proteomes" id="UP000028725">
    <property type="component" value="Unassembled WGS sequence"/>
</dbReference>
<reference evidence="2 3" key="1">
    <citation type="submission" date="2014-04" db="EMBL/GenBank/DDBJ databases">
        <title>Genome assembly of Hyalangium minutum DSM 14724.</title>
        <authorList>
            <person name="Sharma G."/>
            <person name="Subramanian S."/>
        </authorList>
    </citation>
    <scope>NUCLEOTIDE SEQUENCE [LARGE SCALE GENOMIC DNA]</scope>
    <source>
        <strain evidence="2 3">DSM 14724</strain>
    </source>
</reference>
<feature type="region of interest" description="Disordered" evidence="1">
    <location>
        <begin position="64"/>
        <end position="200"/>
    </location>
</feature>
<organism evidence="2 3">
    <name type="scientific">Hyalangium minutum</name>
    <dbReference type="NCBI Taxonomy" id="394096"/>
    <lineage>
        <taxon>Bacteria</taxon>
        <taxon>Pseudomonadati</taxon>
        <taxon>Myxococcota</taxon>
        <taxon>Myxococcia</taxon>
        <taxon>Myxococcales</taxon>
        <taxon>Cystobacterineae</taxon>
        <taxon>Archangiaceae</taxon>
        <taxon>Hyalangium</taxon>
    </lineage>
</organism>
<comment type="caution">
    <text evidence="2">The sequence shown here is derived from an EMBL/GenBank/DDBJ whole genome shotgun (WGS) entry which is preliminary data.</text>
</comment>
<protein>
    <submittedName>
        <fullName evidence="2">Uncharacterized protein</fullName>
    </submittedName>
</protein>
<feature type="compositionally biased region" description="Basic and acidic residues" evidence="1">
    <location>
        <begin position="169"/>
        <end position="194"/>
    </location>
</feature>
<gene>
    <name evidence="2" type="ORF">DB31_3451</name>
</gene>
<proteinExistence type="predicted"/>
<keyword evidence="3" id="KW-1185">Reference proteome</keyword>
<evidence type="ECO:0000256" key="1">
    <source>
        <dbReference type="SAM" id="MobiDB-lite"/>
    </source>
</evidence>
<sequence>MPWWLMAVLVGACASSAPSERPVGPPPKVLFQSPLALLLEHHTELELTTEQLIELDRREAALQEKNRPLREKLQMGRGRDPEQGEAPPPGGGISGGRGDPSGMRGHGMGGMGGRGMGGRGGRGSGMGGGPRREGAPEGEEALKQRQAVLREMEDNESAAYNDAEPLLNEEQKAKARELVSRQREERIRIRDEGPAGRARP</sequence>
<name>A0A085WUF8_9BACT</name>
<dbReference type="EMBL" id="JMCB01000002">
    <property type="protein sequence ID" value="KFE71321.1"/>
    <property type="molecule type" value="Genomic_DNA"/>
</dbReference>
<feature type="compositionally biased region" description="Gly residues" evidence="1">
    <location>
        <begin position="91"/>
        <end position="129"/>
    </location>
</feature>
<feature type="compositionally biased region" description="Basic and acidic residues" evidence="1">
    <location>
        <begin position="64"/>
        <end position="82"/>
    </location>
</feature>
<evidence type="ECO:0000313" key="2">
    <source>
        <dbReference type="EMBL" id="KFE71321.1"/>
    </source>
</evidence>